<gene>
    <name evidence="2" type="ORF">FRW55_02695</name>
</gene>
<keyword evidence="1" id="KW-1133">Transmembrane helix</keyword>
<feature type="transmembrane region" description="Helical" evidence="1">
    <location>
        <begin position="76"/>
        <end position="100"/>
    </location>
</feature>
<keyword evidence="1" id="KW-0812">Transmembrane</keyword>
<evidence type="ECO:0000313" key="2">
    <source>
        <dbReference type="EMBL" id="QDY87052.1"/>
    </source>
</evidence>
<sequence>MNLSKSDRERYINLLTTVYDEEISKVNSLSDQEIYDLVVKHQEKQIKQKKNPNRFFMYYKGLPEPKEYKPTTSKKYGLIIVAIFFGMFVILFIILMLLAWRSHS</sequence>
<keyword evidence="3" id="KW-1185">Reference proteome</keyword>
<reference evidence="2 3" key="1">
    <citation type="journal article" date="2019" name="Microbiol. Resour. Announc.">
        <title>Complete Genome Sequences of Three Mycoplasma anserisalpingitis (Mycoplasma sp. 1220) Strains.</title>
        <authorList>
            <person name="Grozner D."/>
            <person name="Forro B."/>
            <person name="Kovacs A.B."/>
            <person name="Marton S."/>
            <person name="Banyai K."/>
            <person name="Kreizinger Z."/>
            <person name="Sulyok K.M."/>
            <person name="Gyuranecz M."/>
        </authorList>
    </citation>
    <scope>NUCLEOTIDE SEQUENCE [LARGE SCALE GENOMIC DNA]</scope>
    <source>
        <strain evidence="2 3">ATCC:BAA-2147</strain>
    </source>
</reference>
<dbReference type="RefSeq" id="WP_146368621.1">
    <property type="nucleotide sequence ID" value="NZ_CP042295.1"/>
</dbReference>
<dbReference type="KEGG" id="mans:FRW55_02695"/>
<name>A0A5B8J7J4_9MOLU</name>
<proteinExistence type="predicted"/>
<protein>
    <submittedName>
        <fullName evidence="2">Uncharacterized protein</fullName>
    </submittedName>
</protein>
<dbReference type="EMBL" id="CP042295">
    <property type="protein sequence ID" value="QDY87052.1"/>
    <property type="molecule type" value="Genomic_DNA"/>
</dbReference>
<evidence type="ECO:0000313" key="3">
    <source>
        <dbReference type="Proteomes" id="UP000318927"/>
    </source>
</evidence>
<dbReference type="AlphaFoldDB" id="A0A5B8J7J4"/>
<organism evidence="2 3">
    <name type="scientific">Mycoplasma anserisalpingitidis</name>
    <dbReference type="NCBI Taxonomy" id="519450"/>
    <lineage>
        <taxon>Bacteria</taxon>
        <taxon>Bacillati</taxon>
        <taxon>Mycoplasmatota</taxon>
        <taxon>Mollicutes</taxon>
        <taxon>Mycoplasmataceae</taxon>
        <taxon>Mycoplasma</taxon>
    </lineage>
</organism>
<keyword evidence="1" id="KW-0472">Membrane</keyword>
<accession>A0A5B8J7J4</accession>
<evidence type="ECO:0000256" key="1">
    <source>
        <dbReference type="SAM" id="Phobius"/>
    </source>
</evidence>
<dbReference type="Proteomes" id="UP000318927">
    <property type="component" value="Chromosome"/>
</dbReference>
<dbReference type="OrthoDB" id="400810at2"/>